<feature type="region of interest" description="Disordered" evidence="1">
    <location>
        <begin position="61"/>
        <end position="82"/>
    </location>
</feature>
<evidence type="ECO:0000313" key="3">
    <source>
        <dbReference type="EMBL" id="VFR27459.1"/>
    </source>
</evidence>
<dbReference type="EMBL" id="CAADID010000021">
    <property type="protein sequence ID" value="VFR71154.1"/>
    <property type="molecule type" value="Genomic_DNA"/>
</dbReference>
<dbReference type="EMBL" id="CAADHY010000023">
    <property type="protein sequence ID" value="VFR27459.1"/>
    <property type="molecule type" value="Genomic_DNA"/>
</dbReference>
<gene>
    <name evidence="3" type="ORF">AMP9_4490</name>
    <name evidence="4" type="ORF">ANT2_4312</name>
    <name evidence="7" type="ORF">ANT3_4316</name>
    <name evidence="5" type="ORF">BRI6_4610</name>
    <name evidence="6" type="ORF">BRI9_4613</name>
    <name evidence="8" type="ORF">IVO3_4609</name>
    <name evidence="9" type="ORF">RAN7_4541</name>
</gene>
<evidence type="ECO:0000313" key="7">
    <source>
        <dbReference type="EMBL" id="VFR71154.1"/>
    </source>
</evidence>
<evidence type="ECO:0000256" key="2">
    <source>
        <dbReference type="SAM" id="Phobius"/>
    </source>
</evidence>
<keyword evidence="2" id="KW-0472">Membrane</keyword>
<dbReference type="EMBL" id="CAADIZ010000011">
    <property type="protein sequence ID" value="VFS22152.1"/>
    <property type="molecule type" value="Genomic_DNA"/>
</dbReference>
<evidence type="ECO:0000313" key="4">
    <source>
        <dbReference type="EMBL" id="VFR39756.1"/>
    </source>
</evidence>
<evidence type="ECO:0000256" key="1">
    <source>
        <dbReference type="SAM" id="MobiDB-lite"/>
    </source>
</evidence>
<evidence type="ECO:0000313" key="8">
    <source>
        <dbReference type="EMBL" id="VFR98718.1"/>
    </source>
</evidence>
<dbReference type="EMBL" id="CAADII010000042">
    <property type="protein sequence ID" value="VFR55185.1"/>
    <property type="molecule type" value="Genomic_DNA"/>
</dbReference>
<dbReference type="EMBL" id="CAADIP010000070">
    <property type="protein sequence ID" value="VFR98718.1"/>
    <property type="molecule type" value="Genomic_DNA"/>
</dbReference>
<proteinExistence type="predicted"/>
<name>A0A484XFB4_9ZZZZ</name>
<evidence type="ECO:0000313" key="5">
    <source>
        <dbReference type="EMBL" id="VFR55185.1"/>
    </source>
</evidence>
<organism evidence="9">
    <name type="scientific">plant metagenome</name>
    <dbReference type="NCBI Taxonomy" id="1297885"/>
    <lineage>
        <taxon>unclassified sequences</taxon>
        <taxon>metagenomes</taxon>
        <taxon>organismal metagenomes</taxon>
    </lineage>
</organism>
<dbReference type="AlphaFoldDB" id="A0A484XFB4"/>
<evidence type="ECO:0000313" key="6">
    <source>
        <dbReference type="EMBL" id="VFR69730.1"/>
    </source>
</evidence>
<feature type="transmembrane region" description="Helical" evidence="2">
    <location>
        <begin position="6"/>
        <end position="33"/>
    </location>
</feature>
<accession>A0A484XFB4</accession>
<keyword evidence="2" id="KW-1133">Transmembrane helix</keyword>
<dbReference type="EMBL" id="CAADIG010000005">
    <property type="protein sequence ID" value="VFR39756.1"/>
    <property type="molecule type" value="Genomic_DNA"/>
</dbReference>
<dbReference type="Pfam" id="PF12553">
    <property type="entry name" value="DUF3742"/>
    <property type="match status" value="1"/>
</dbReference>
<protein>
    <submittedName>
        <fullName evidence="9">Uncharacterized protein</fullName>
    </submittedName>
</protein>
<dbReference type="InterPro" id="IPR022213">
    <property type="entry name" value="DUF3742"/>
</dbReference>
<keyword evidence="2" id="KW-0812">Transmembrane</keyword>
<dbReference type="EMBL" id="CAADIK010000023">
    <property type="protein sequence ID" value="VFR69730.1"/>
    <property type="molecule type" value="Genomic_DNA"/>
</dbReference>
<evidence type="ECO:0000313" key="9">
    <source>
        <dbReference type="EMBL" id="VFS22152.1"/>
    </source>
</evidence>
<sequence>MLPLLFKLALLTVLFYTAFWMALVLVFIVVAAWGTGHAWASDDDEDDYDFVGHKAEERDHRDSLFYHPASYNDDPDPRFEDD</sequence>
<reference evidence="9" key="1">
    <citation type="submission" date="2019-03" db="EMBL/GenBank/DDBJ databases">
        <authorList>
            <person name="Danneels B."/>
        </authorList>
    </citation>
    <scope>NUCLEOTIDE SEQUENCE</scope>
</reference>